<sequence>MRFKCAPGRGLSVLLIALLPIIAVAGDAPVYKAENQNVLRPSSSDAAATPPIDIRHLHDALEVLQTGNYFSLWIGKWTEAIDWTAAVMGTHLSASLSSLSRSLSYSIPGTIWMDAALLDNEIDKYFGQTTAYYFGEDYFAIRMQAFDDMLWVVLGWLESIQFITSHSKAHYPPHQGKTEDWWHGRQFIPPFAHRARVFYELAEKGWDWELCGGGLTWNPNLLPYKNAITNQLFISASVSMYLYFPGDSNCSPFLGHTYPNLNTLMMACSDDKTPRPAYDPTYLAAAINGYDWLANSNMTNAQGLYTDGFHISGYETNHSRTECDERNEMVYTYNQGVVLSGLRGLWEATGNISYLEDGHELVRNVIRASGWDDTDILLAGGGAFPRQRMPVQKHEDGWAGLGADGILAELCDPTAECSQNGQTFKGIYFHHLASFCTPLPLEAVAPGKTHAATAAEALLHQRSCAEYTPWVVHNAQAALSTRDEHGRFGMWWAVENGSRLFSPSSAQDRVAQPLPDGAVDYRNEPSSYKMQGMTFRTPQWQGDLNDRGRGRTVETQGGGVAVVRAMWEFSKRYPADDGV</sequence>
<evidence type="ECO:0000313" key="2">
    <source>
        <dbReference type="EMBL" id="KAF2638783.1"/>
    </source>
</evidence>
<dbReference type="InterPro" id="IPR005198">
    <property type="entry name" value="Glyco_hydro_76"/>
</dbReference>
<dbReference type="PANTHER" id="PTHR47791:SF2">
    <property type="entry name" value="ENDO MANNANASE, GH76 FAMILY (EUROFUNG)"/>
    <property type="match status" value="1"/>
</dbReference>
<accession>A0A6A6RWG4</accession>
<keyword evidence="2" id="KW-0326">Glycosidase</keyword>
<dbReference type="SUPFAM" id="SSF48208">
    <property type="entry name" value="Six-hairpin glycosidases"/>
    <property type="match status" value="1"/>
</dbReference>
<reference evidence="2" key="1">
    <citation type="journal article" date="2020" name="Stud. Mycol.">
        <title>101 Dothideomycetes genomes: a test case for predicting lifestyles and emergence of pathogens.</title>
        <authorList>
            <person name="Haridas S."/>
            <person name="Albert R."/>
            <person name="Binder M."/>
            <person name="Bloem J."/>
            <person name="Labutti K."/>
            <person name="Salamov A."/>
            <person name="Andreopoulos B."/>
            <person name="Baker S."/>
            <person name="Barry K."/>
            <person name="Bills G."/>
            <person name="Bluhm B."/>
            <person name="Cannon C."/>
            <person name="Castanera R."/>
            <person name="Culley D."/>
            <person name="Daum C."/>
            <person name="Ezra D."/>
            <person name="Gonzalez J."/>
            <person name="Henrissat B."/>
            <person name="Kuo A."/>
            <person name="Liang C."/>
            <person name="Lipzen A."/>
            <person name="Lutzoni F."/>
            <person name="Magnuson J."/>
            <person name="Mondo S."/>
            <person name="Nolan M."/>
            <person name="Ohm R."/>
            <person name="Pangilinan J."/>
            <person name="Park H.-J."/>
            <person name="Ramirez L."/>
            <person name="Alfaro M."/>
            <person name="Sun H."/>
            <person name="Tritt A."/>
            <person name="Yoshinaga Y."/>
            <person name="Zwiers L.-H."/>
            <person name="Turgeon B."/>
            <person name="Goodwin S."/>
            <person name="Spatafora J."/>
            <person name="Crous P."/>
            <person name="Grigoriev I."/>
        </authorList>
    </citation>
    <scope>NUCLEOTIDE SEQUENCE</scope>
    <source>
        <strain evidence="2">CBS 473.64</strain>
    </source>
</reference>
<keyword evidence="1" id="KW-0732">Signal</keyword>
<feature type="chain" id="PRO_5025646823" evidence="1">
    <location>
        <begin position="27"/>
        <end position="579"/>
    </location>
</feature>
<keyword evidence="2" id="KW-0378">Hydrolase</keyword>
<feature type="signal peptide" evidence="1">
    <location>
        <begin position="1"/>
        <end position="26"/>
    </location>
</feature>
<dbReference type="Pfam" id="PF03663">
    <property type="entry name" value="Glyco_hydro_76"/>
    <property type="match status" value="1"/>
</dbReference>
<dbReference type="GO" id="GO:0016798">
    <property type="term" value="F:hydrolase activity, acting on glycosyl bonds"/>
    <property type="evidence" value="ECO:0007669"/>
    <property type="project" value="UniProtKB-KW"/>
</dbReference>
<evidence type="ECO:0000256" key="1">
    <source>
        <dbReference type="SAM" id="SignalP"/>
    </source>
</evidence>
<organism evidence="2 3">
    <name type="scientific">Massarina eburnea CBS 473.64</name>
    <dbReference type="NCBI Taxonomy" id="1395130"/>
    <lineage>
        <taxon>Eukaryota</taxon>
        <taxon>Fungi</taxon>
        <taxon>Dikarya</taxon>
        <taxon>Ascomycota</taxon>
        <taxon>Pezizomycotina</taxon>
        <taxon>Dothideomycetes</taxon>
        <taxon>Pleosporomycetidae</taxon>
        <taxon>Pleosporales</taxon>
        <taxon>Massarineae</taxon>
        <taxon>Massarinaceae</taxon>
        <taxon>Massarina</taxon>
    </lineage>
</organism>
<dbReference type="OrthoDB" id="4104179at2759"/>
<gene>
    <name evidence="2" type="ORF">P280DRAFT_62417</name>
</gene>
<dbReference type="InterPro" id="IPR053169">
    <property type="entry name" value="MUG_Protein"/>
</dbReference>
<protein>
    <submittedName>
        <fullName evidence="2">Six-hairpin glycosidase</fullName>
    </submittedName>
</protein>
<dbReference type="GO" id="GO:0005975">
    <property type="term" value="P:carbohydrate metabolic process"/>
    <property type="evidence" value="ECO:0007669"/>
    <property type="project" value="InterPro"/>
</dbReference>
<dbReference type="PANTHER" id="PTHR47791">
    <property type="entry name" value="MEIOTICALLY UP-REGULATED GENE 191 PROTEIN"/>
    <property type="match status" value="1"/>
</dbReference>
<name>A0A6A6RWG4_9PLEO</name>
<evidence type="ECO:0000313" key="3">
    <source>
        <dbReference type="Proteomes" id="UP000799753"/>
    </source>
</evidence>
<dbReference type="EMBL" id="MU006788">
    <property type="protein sequence ID" value="KAF2638783.1"/>
    <property type="molecule type" value="Genomic_DNA"/>
</dbReference>
<dbReference type="Gene3D" id="1.50.10.20">
    <property type="match status" value="1"/>
</dbReference>
<dbReference type="Proteomes" id="UP000799753">
    <property type="component" value="Unassembled WGS sequence"/>
</dbReference>
<proteinExistence type="predicted"/>
<dbReference type="InterPro" id="IPR008928">
    <property type="entry name" value="6-hairpin_glycosidase_sf"/>
</dbReference>
<dbReference type="AlphaFoldDB" id="A0A6A6RWG4"/>
<keyword evidence="3" id="KW-1185">Reference proteome</keyword>